<feature type="domain" description="PucR C-terminal helix-turn-helix" evidence="3">
    <location>
        <begin position="541"/>
        <end position="586"/>
    </location>
</feature>
<reference evidence="5 6" key="2">
    <citation type="journal article" date="2011" name="J. Antibiot.">
        <title>Furaquinocins I and J: novel polyketide isoprenoid hybrid compounds from Streptomyces reveromyceticus SN-593.</title>
        <authorList>
            <person name="Panthee S."/>
            <person name="Takahashi S."/>
            <person name="Takagi H."/>
            <person name="Nogawa T."/>
            <person name="Oowada E."/>
            <person name="Uramoto M."/>
            <person name="Osada H."/>
        </authorList>
    </citation>
    <scope>NUCLEOTIDE SEQUENCE [LARGE SCALE GENOMIC DNA]</scope>
    <source>
        <strain evidence="5 6">SN-593</strain>
    </source>
</reference>
<feature type="compositionally biased region" description="Low complexity" evidence="2">
    <location>
        <begin position="82"/>
        <end position="93"/>
    </location>
</feature>
<comment type="similarity">
    <text evidence="1">Belongs to the CdaR family.</text>
</comment>
<keyword evidence="6" id="KW-1185">Reference proteome</keyword>
<dbReference type="PANTHER" id="PTHR33744">
    <property type="entry name" value="CARBOHYDRATE DIACID REGULATOR"/>
    <property type="match status" value="1"/>
</dbReference>
<dbReference type="KEGG" id="arev:RVR_5243"/>
<feature type="compositionally biased region" description="Low complexity" evidence="2">
    <location>
        <begin position="126"/>
        <end position="148"/>
    </location>
</feature>
<reference evidence="5 6" key="4">
    <citation type="journal article" date="2020" name="Sci. Rep.">
        <title>beta-carboline chemical signals induce reveromycin production through a LuxR family regulator in Streptomyces sp. SN-593.</title>
        <authorList>
            <person name="Panthee S."/>
            <person name="Kito N."/>
            <person name="Hayashi T."/>
            <person name="Shimizu T."/>
            <person name="Ishikawa J."/>
            <person name="Hamamoto H."/>
            <person name="Osada H."/>
            <person name="Takahashi S."/>
        </authorList>
    </citation>
    <scope>NUCLEOTIDE SEQUENCE [LARGE SCALE GENOMIC DNA]</scope>
    <source>
        <strain evidence="5 6">SN-593</strain>
    </source>
</reference>
<evidence type="ECO:0008006" key="7">
    <source>
        <dbReference type="Google" id="ProtNLM"/>
    </source>
</evidence>
<dbReference type="AlphaFoldDB" id="A0A7U3UR79"/>
<dbReference type="PANTHER" id="PTHR33744:SF1">
    <property type="entry name" value="DNA-BINDING TRANSCRIPTIONAL ACTIVATOR ADER"/>
    <property type="match status" value="1"/>
</dbReference>
<evidence type="ECO:0000256" key="2">
    <source>
        <dbReference type="SAM" id="MobiDB-lite"/>
    </source>
</evidence>
<feature type="region of interest" description="Disordered" evidence="2">
    <location>
        <begin position="82"/>
        <end position="180"/>
    </location>
</feature>
<feature type="domain" description="PucR C-terminal helix-turn-helix" evidence="3">
    <location>
        <begin position="635"/>
        <end position="680"/>
    </location>
</feature>
<dbReference type="InterPro" id="IPR042070">
    <property type="entry name" value="PucR_C-HTH_sf"/>
</dbReference>
<dbReference type="InterPro" id="IPR041522">
    <property type="entry name" value="CdaR_GGDEF"/>
</dbReference>
<evidence type="ECO:0000256" key="1">
    <source>
        <dbReference type="ARBA" id="ARBA00006754"/>
    </source>
</evidence>
<dbReference type="Pfam" id="PF17853">
    <property type="entry name" value="GGDEF_2"/>
    <property type="match status" value="1"/>
</dbReference>
<gene>
    <name evidence="5" type="ORF">RVR_5243</name>
</gene>
<dbReference type="Gene3D" id="1.10.10.2840">
    <property type="entry name" value="PucR C-terminal helix-turn-helix domain"/>
    <property type="match status" value="2"/>
</dbReference>
<proteinExistence type="inferred from homology"/>
<protein>
    <recommendedName>
        <fullName evidence="7">PucR C-terminal helix-turn-helix domain-containing protein</fullName>
    </recommendedName>
</protein>
<organism evidence="5 6">
    <name type="scientific">Actinacidiphila reveromycinica</name>
    <dbReference type="NCBI Taxonomy" id="659352"/>
    <lineage>
        <taxon>Bacteria</taxon>
        <taxon>Bacillati</taxon>
        <taxon>Actinomycetota</taxon>
        <taxon>Actinomycetes</taxon>
        <taxon>Kitasatosporales</taxon>
        <taxon>Streptomycetaceae</taxon>
        <taxon>Actinacidiphila</taxon>
    </lineage>
</organism>
<feature type="domain" description="CdaR GGDEF-like" evidence="4">
    <location>
        <begin position="393"/>
        <end position="483"/>
    </location>
</feature>
<dbReference type="Pfam" id="PF13556">
    <property type="entry name" value="HTH_30"/>
    <property type="match status" value="2"/>
</dbReference>
<evidence type="ECO:0000259" key="4">
    <source>
        <dbReference type="Pfam" id="PF17853"/>
    </source>
</evidence>
<evidence type="ECO:0000259" key="3">
    <source>
        <dbReference type="Pfam" id="PF13556"/>
    </source>
</evidence>
<dbReference type="Proteomes" id="UP000595703">
    <property type="component" value="Chromosome"/>
</dbReference>
<reference evidence="5 6" key="1">
    <citation type="journal article" date="2010" name="J. Bacteriol.">
        <title>Biochemical characterization of a novel indole prenyltransferase from Streptomyces sp. SN-593.</title>
        <authorList>
            <person name="Takahashi S."/>
            <person name="Takagi H."/>
            <person name="Toyoda A."/>
            <person name="Uramoto M."/>
            <person name="Nogawa T."/>
            <person name="Ueki M."/>
            <person name="Sakaki Y."/>
            <person name="Osada H."/>
        </authorList>
    </citation>
    <scope>NUCLEOTIDE SEQUENCE [LARGE SCALE GENOMIC DNA]</scope>
    <source>
        <strain evidence="5 6">SN-593</strain>
    </source>
</reference>
<dbReference type="InterPro" id="IPR051448">
    <property type="entry name" value="CdaR-like_regulators"/>
</dbReference>
<dbReference type="RefSeq" id="WP_202234950.1">
    <property type="nucleotide sequence ID" value="NZ_AP018365.1"/>
</dbReference>
<name>A0A7U3UR79_9ACTN</name>
<reference evidence="5 6" key="3">
    <citation type="journal article" date="2011" name="Nat. Chem. Biol.">
        <title>Reveromycin A biosynthesis uses RevG and RevJ for stereospecific spiroacetal formation.</title>
        <authorList>
            <person name="Takahashi S."/>
            <person name="Toyoda A."/>
            <person name="Sekiyama Y."/>
            <person name="Takagi H."/>
            <person name="Nogawa T."/>
            <person name="Uramoto M."/>
            <person name="Suzuki R."/>
            <person name="Koshino H."/>
            <person name="Kumano T."/>
            <person name="Panthee S."/>
            <person name="Dairi T."/>
            <person name="Ishikawa J."/>
            <person name="Ikeda H."/>
            <person name="Sakaki Y."/>
            <person name="Osada H."/>
        </authorList>
    </citation>
    <scope>NUCLEOTIDE SEQUENCE [LARGE SCALE GENOMIC DNA]</scope>
    <source>
        <strain evidence="5 6">SN-593</strain>
    </source>
</reference>
<dbReference type="InterPro" id="IPR025736">
    <property type="entry name" value="PucR_C-HTH_dom"/>
</dbReference>
<dbReference type="EMBL" id="AP018365">
    <property type="protein sequence ID" value="BBA98880.1"/>
    <property type="molecule type" value="Genomic_DNA"/>
</dbReference>
<evidence type="ECO:0000313" key="6">
    <source>
        <dbReference type="Proteomes" id="UP000595703"/>
    </source>
</evidence>
<evidence type="ECO:0000313" key="5">
    <source>
        <dbReference type="EMBL" id="BBA98880.1"/>
    </source>
</evidence>
<accession>A0A7U3UR79</accession>
<sequence length="721" mass="73708">MLTLHDLVAVPDLALTLVSGDGGAEVVHALVPADPDAEWGGAPLARALVVADPGRIGRPQRLARMLAEGGAAGLVLAGTAPAAPGAAPAEGAGLPAGSGGELPVDRLPADPGAGLPAVSGAEVRAGHAAHPPAAAGAGLPAAPGAGRPNSGTGTGRLSAGLGAEAGTGLPAGPRWDPGADPRARQLAAAAAAAGVPLLVGAHPVAAWRELAPRVSVLSAEEARRAHARLAGLLDRLPVPGADERGTVRRLAGHLAEALDARVLVRADAEVLAAVPEGAAGGLAPLLDTPPGTHRPLAGGGFAQTVMLSPAGDATLLLVTAAPAPDPVLVGYTAKALRLAVAGLRERRAGGAVGDALRGVRLSAFQLFMTGNSVAAQRVVAGIDGPLMDSDTARVFILDCGRAARDTVLAEAERALAAQALAIRCPAYRRHLIFLAPHRTGARAEEGLHRLMNTFADARVLLGGSLSHPLDAVPDAYGEALDCLTRAGRAPGRIAMATRSTGVIDVLDPPAALAWATRLLRPVLAMPRGGRQILETTAMAVEFEMSATARVMGVHRNTVTRRVRQVFDAVGLDQDAILDRVVFSLAAQVVARHGTGDPIGRDPGAVPDLHALLGEPPLRAWAEKALRPLAADRRDLLRTVREWVRHGCRYEPAAASLGVAAKTVRSRIRAAEPLLEQDLIDELPRMPGESEHRLASIRPLAVALYATTGPGAPRPPLPGGRA</sequence>